<organism evidence="2 3">
    <name type="scientific">Saccharopolyspora halophila</name>
    <dbReference type="NCBI Taxonomy" id="405551"/>
    <lineage>
        <taxon>Bacteria</taxon>
        <taxon>Bacillati</taxon>
        <taxon>Actinomycetota</taxon>
        <taxon>Actinomycetes</taxon>
        <taxon>Pseudonocardiales</taxon>
        <taxon>Pseudonocardiaceae</taxon>
        <taxon>Saccharopolyspora</taxon>
    </lineage>
</organism>
<evidence type="ECO:0000259" key="1">
    <source>
        <dbReference type="Pfam" id="PF21686"/>
    </source>
</evidence>
<dbReference type="EMBL" id="BAAARA010000007">
    <property type="protein sequence ID" value="GAA2346443.1"/>
    <property type="molecule type" value="Genomic_DNA"/>
</dbReference>
<proteinExistence type="predicted"/>
<accession>A0ABN3G8N7</accession>
<dbReference type="Proteomes" id="UP001501218">
    <property type="component" value="Unassembled WGS sequence"/>
</dbReference>
<dbReference type="RefSeq" id="WP_344130319.1">
    <property type="nucleotide sequence ID" value="NZ_BAAARA010000007.1"/>
</dbReference>
<dbReference type="NCBIfam" id="TIGR02778">
    <property type="entry name" value="ligD_pol"/>
    <property type="match status" value="1"/>
</dbReference>
<gene>
    <name evidence="2" type="primary">ligD_2</name>
    <name evidence="2" type="ORF">GCM10009854_24220</name>
</gene>
<dbReference type="PANTHER" id="PTHR42705">
    <property type="entry name" value="BIFUNCTIONAL NON-HOMOLOGOUS END JOINING PROTEIN LIGD"/>
    <property type="match status" value="1"/>
</dbReference>
<keyword evidence="2" id="KW-0436">Ligase</keyword>
<dbReference type="Gene3D" id="3.90.920.10">
    <property type="entry name" value="DNA primase, PRIM domain"/>
    <property type="match status" value="1"/>
</dbReference>
<evidence type="ECO:0000313" key="3">
    <source>
        <dbReference type="Proteomes" id="UP001501218"/>
    </source>
</evidence>
<dbReference type="Pfam" id="PF21686">
    <property type="entry name" value="LigD_Prim-Pol"/>
    <property type="match status" value="1"/>
</dbReference>
<dbReference type="InterPro" id="IPR052171">
    <property type="entry name" value="NHEJ_LigD"/>
</dbReference>
<feature type="domain" description="DNA ligase D polymerase" evidence="1">
    <location>
        <begin position="29"/>
        <end position="280"/>
    </location>
</feature>
<dbReference type="PANTHER" id="PTHR42705:SF2">
    <property type="entry name" value="BIFUNCTIONAL NON-HOMOLOGOUS END JOINING PROTEIN LIGD"/>
    <property type="match status" value="1"/>
</dbReference>
<evidence type="ECO:0000313" key="2">
    <source>
        <dbReference type="EMBL" id="GAA2346443.1"/>
    </source>
</evidence>
<protein>
    <submittedName>
        <fullName evidence="2">Non-homologous end-joining DNA ligase</fullName>
    </submittedName>
</protein>
<name>A0ABN3G8N7_9PSEU</name>
<reference evidence="2 3" key="1">
    <citation type="journal article" date="2019" name="Int. J. Syst. Evol. Microbiol.">
        <title>The Global Catalogue of Microorganisms (GCM) 10K type strain sequencing project: providing services to taxonomists for standard genome sequencing and annotation.</title>
        <authorList>
            <consortium name="The Broad Institute Genomics Platform"/>
            <consortium name="The Broad Institute Genome Sequencing Center for Infectious Disease"/>
            <person name="Wu L."/>
            <person name="Ma J."/>
        </authorList>
    </citation>
    <scope>NUCLEOTIDE SEQUENCE [LARGE SCALE GENOMIC DNA]</scope>
    <source>
        <strain evidence="2 3">JCM 16221</strain>
    </source>
</reference>
<dbReference type="InterPro" id="IPR014145">
    <property type="entry name" value="LigD_pol_dom"/>
</dbReference>
<keyword evidence="3" id="KW-1185">Reference proteome</keyword>
<comment type="caution">
    <text evidence="2">The sequence shown here is derived from an EMBL/GenBank/DDBJ whole genome shotgun (WGS) entry which is preliminary data.</text>
</comment>
<dbReference type="GO" id="GO:0016874">
    <property type="term" value="F:ligase activity"/>
    <property type="evidence" value="ECO:0007669"/>
    <property type="project" value="UniProtKB-KW"/>
</dbReference>
<sequence length="308" mass="34509">MSSEDLRAGSRTVRVSRADKLFFPDDGITKGQLAEYYRQVGKTVVGHVRGRPLALERYPDGIEGQRIFQKNVPAHYPDWIRSVEVPKKEGGETVHAVGQDVATLVYLVDQGCVTPHVWLSRVDALDRPDRLILDLDPADDDLERLRAASRGARDALGELGLSAWLMATGSRGFHVVSPLRREEDFDGVRDFARQVATALVERDPANLTVEQRKDQRGSRIFVDYLRNGYAQTSVAPYAVRARPGAPVATPLSWDELDSARPDRFDVRSVPERLRDLGDPWSGFLRRGRSLTNARKRLEELRATAAGRE</sequence>